<comment type="caution">
    <text evidence="1">The sequence shown here is derived from an EMBL/GenBank/DDBJ whole genome shotgun (WGS) entry which is preliminary data.</text>
</comment>
<evidence type="ECO:0000313" key="2">
    <source>
        <dbReference type="Proteomes" id="UP001418222"/>
    </source>
</evidence>
<proteinExistence type="predicted"/>
<sequence length="88" mass="10254">MLFRDEWNTENVEKLKKYQAAYAQRLKAKYFSNKTLNGGNDIFNHETTVDNVVIKSSRWPCTRSFADLIQNMEEQNKFPSSTEAESSI</sequence>
<evidence type="ECO:0000313" key="1">
    <source>
        <dbReference type="EMBL" id="KAK8925988.1"/>
    </source>
</evidence>
<organism evidence="1 2">
    <name type="scientific">Platanthera zijinensis</name>
    <dbReference type="NCBI Taxonomy" id="2320716"/>
    <lineage>
        <taxon>Eukaryota</taxon>
        <taxon>Viridiplantae</taxon>
        <taxon>Streptophyta</taxon>
        <taxon>Embryophyta</taxon>
        <taxon>Tracheophyta</taxon>
        <taxon>Spermatophyta</taxon>
        <taxon>Magnoliopsida</taxon>
        <taxon>Liliopsida</taxon>
        <taxon>Asparagales</taxon>
        <taxon>Orchidaceae</taxon>
        <taxon>Orchidoideae</taxon>
        <taxon>Orchideae</taxon>
        <taxon>Orchidinae</taxon>
        <taxon>Platanthera</taxon>
    </lineage>
</organism>
<keyword evidence="2" id="KW-1185">Reference proteome</keyword>
<accession>A0AAP0B3D7</accession>
<dbReference type="Proteomes" id="UP001418222">
    <property type="component" value="Unassembled WGS sequence"/>
</dbReference>
<dbReference type="PANTHER" id="PTHR36078:SF2">
    <property type="entry name" value="OS09G0473966 PROTEIN"/>
    <property type="match status" value="1"/>
</dbReference>
<dbReference type="EMBL" id="JBBWWQ010000016">
    <property type="protein sequence ID" value="KAK8925988.1"/>
    <property type="molecule type" value="Genomic_DNA"/>
</dbReference>
<reference evidence="1 2" key="1">
    <citation type="journal article" date="2022" name="Nat. Plants">
        <title>Genomes of leafy and leafless Platanthera orchids illuminate the evolution of mycoheterotrophy.</title>
        <authorList>
            <person name="Li M.H."/>
            <person name="Liu K.W."/>
            <person name="Li Z."/>
            <person name="Lu H.C."/>
            <person name="Ye Q.L."/>
            <person name="Zhang D."/>
            <person name="Wang J.Y."/>
            <person name="Li Y.F."/>
            <person name="Zhong Z.M."/>
            <person name="Liu X."/>
            <person name="Yu X."/>
            <person name="Liu D.K."/>
            <person name="Tu X.D."/>
            <person name="Liu B."/>
            <person name="Hao Y."/>
            <person name="Liao X.Y."/>
            <person name="Jiang Y.T."/>
            <person name="Sun W.H."/>
            <person name="Chen J."/>
            <person name="Chen Y.Q."/>
            <person name="Ai Y."/>
            <person name="Zhai J.W."/>
            <person name="Wu S.S."/>
            <person name="Zhou Z."/>
            <person name="Hsiao Y.Y."/>
            <person name="Wu W.L."/>
            <person name="Chen Y.Y."/>
            <person name="Lin Y.F."/>
            <person name="Hsu J.L."/>
            <person name="Li C.Y."/>
            <person name="Wang Z.W."/>
            <person name="Zhao X."/>
            <person name="Zhong W.Y."/>
            <person name="Ma X.K."/>
            <person name="Ma L."/>
            <person name="Huang J."/>
            <person name="Chen G.Z."/>
            <person name="Huang M.Z."/>
            <person name="Huang L."/>
            <person name="Peng D.H."/>
            <person name="Luo Y.B."/>
            <person name="Zou S.Q."/>
            <person name="Chen S.P."/>
            <person name="Lan S."/>
            <person name="Tsai W.C."/>
            <person name="Van de Peer Y."/>
            <person name="Liu Z.J."/>
        </authorList>
    </citation>
    <scope>NUCLEOTIDE SEQUENCE [LARGE SCALE GENOMIC DNA]</scope>
    <source>
        <strain evidence="1">Lor287</strain>
    </source>
</reference>
<dbReference type="PANTHER" id="PTHR36078">
    <property type="entry name" value="BNACNNG21220D PROTEIN"/>
    <property type="match status" value="1"/>
</dbReference>
<name>A0AAP0B3D7_9ASPA</name>
<dbReference type="AlphaFoldDB" id="A0AAP0B3D7"/>
<gene>
    <name evidence="1" type="ORF">KSP39_PZI018183</name>
</gene>
<protein>
    <submittedName>
        <fullName evidence="1">Uncharacterized protein</fullName>
    </submittedName>
</protein>